<proteinExistence type="predicted"/>
<keyword evidence="2" id="KW-0227">DNA damage</keyword>
<dbReference type="KEGG" id="ffu:CLAFUR5_03329"/>
<accession>A0A9Q8P573</accession>
<feature type="compositionally biased region" description="Basic and acidic residues" evidence="4">
    <location>
        <begin position="177"/>
        <end position="187"/>
    </location>
</feature>
<feature type="region of interest" description="Disordered" evidence="4">
    <location>
        <begin position="414"/>
        <end position="541"/>
    </location>
</feature>
<evidence type="ECO:0000256" key="4">
    <source>
        <dbReference type="SAM" id="MobiDB-lite"/>
    </source>
</evidence>
<evidence type="ECO:0000256" key="1">
    <source>
        <dbReference type="ARBA" id="ARBA00004123"/>
    </source>
</evidence>
<dbReference type="EMBL" id="CP090164">
    <property type="protein sequence ID" value="UJO13708.1"/>
    <property type="molecule type" value="Genomic_DNA"/>
</dbReference>
<dbReference type="Proteomes" id="UP000756132">
    <property type="component" value="Chromosome 2"/>
</dbReference>
<reference evidence="6" key="1">
    <citation type="submission" date="2021-12" db="EMBL/GenBank/DDBJ databases">
        <authorList>
            <person name="Zaccaron A."/>
            <person name="Stergiopoulos I."/>
        </authorList>
    </citation>
    <scope>NUCLEOTIDE SEQUENCE</scope>
    <source>
        <strain evidence="6">Race5_Kim</strain>
    </source>
</reference>
<evidence type="ECO:0000313" key="6">
    <source>
        <dbReference type="EMBL" id="UJO13708.1"/>
    </source>
</evidence>
<evidence type="ECO:0000256" key="3">
    <source>
        <dbReference type="ARBA" id="ARBA00023242"/>
    </source>
</evidence>
<feature type="compositionally biased region" description="Polar residues" evidence="4">
    <location>
        <begin position="66"/>
        <end position="75"/>
    </location>
</feature>
<feature type="compositionally biased region" description="Basic and acidic residues" evidence="4">
    <location>
        <begin position="272"/>
        <end position="295"/>
    </location>
</feature>
<feature type="compositionally biased region" description="Basic and acidic residues" evidence="4">
    <location>
        <begin position="131"/>
        <end position="144"/>
    </location>
</feature>
<dbReference type="Pfam" id="PF08573">
    <property type="entry name" value="SAE2"/>
    <property type="match status" value="1"/>
</dbReference>
<protein>
    <recommendedName>
        <fullName evidence="5">DNA endonuclease activator Ctp1 C-terminal domain-containing protein</fullName>
    </recommendedName>
</protein>
<organism evidence="6 7">
    <name type="scientific">Passalora fulva</name>
    <name type="common">Tomato leaf mold</name>
    <name type="synonym">Cladosporium fulvum</name>
    <dbReference type="NCBI Taxonomy" id="5499"/>
    <lineage>
        <taxon>Eukaryota</taxon>
        <taxon>Fungi</taxon>
        <taxon>Dikarya</taxon>
        <taxon>Ascomycota</taxon>
        <taxon>Pezizomycotina</taxon>
        <taxon>Dothideomycetes</taxon>
        <taxon>Dothideomycetidae</taxon>
        <taxon>Mycosphaerellales</taxon>
        <taxon>Mycosphaerellaceae</taxon>
        <taxon>Fulvia</taxon>
    </lineage>
</organism>
<keyword evidence="3" id="KW-0539">Nucleus</keyword>
<dbReference type="AlphaFoldDB" id="A0A9Q8P573"/>
<evidence type="ECO:0000256" key="2">
    <source>
        <dbReference type="ARBA" id="ARBA00022763"/>
    </source>
</evidence>
<sequence>MDSTSADHEQTKVDWNVLGPKLYRLELLEAENKFLRTQIEILTKKAQYDTERNSGEPSHAVDRSGRQQTVSSSATIRGDDLGSAEDWKRKYNELKKEHIDLQDKCANHAQEMKLKNEKVREARESVKAWKAYADKQIEKRDAKIARGSRPPSHAGLEGSDGMTPTPRALPMVQTNPEADHTEPEVRTNSDAMEIPSSPPRSNIGPPGALSTHSPARSATSRVTSSQTTVDTTQQRPAPELTEKVTSSDSEPVLVSTRFLKRKARTSAPAEPAPRRIKQEPKSADAPMHIKSEDFSSPHTTPTRLIRTELSDLDNVGPLMVTPRRRHRNKDLPSRATSEEAARLPPTLIRTASSLSEGDPGAQDESSTANTAAGRFAAQRVQAQPLRVAPAHGSNRPYGNVLRPTCNNIAAAAGSGVDRVKPKAKVRRTGAKDHVNTLSEAGDSSPVKPKHGTGSKGQPARGVDTDHRLDDMLATQDPSHGPTPTLRRDNNHTESWSGSKSRASPHLPTPVSMVKRASPIKQRSPVKVPRGIEKPPPNVRPEDEHLRLKNVKELKLADFKINPKYLGTEYAWADTLRGRDQRRALHTCTDPTCCGGAMQKAIEMAGTELSGKPDRQVLEAFLGPTWEAEIGAYNTEKRKEVVKQAHIFSFSNQHGKHKTAFQRRSTPPGFWDTDFPTTQEHDANRVQAKEAERREVEQRYREAMRESGRWKFRDE</sequence>
<dbReference type="RefSeq" id="XP_047758074.1">
    <property type="nucleotide sequence ID" value="XM_047902477.1"/>
</dbReference>
<evidence type="ECO:0000313" key="7">
    <source>
        <dbReference type="Proteomes" id="UP000756132"/>
    </source>
</evidence>
<dbReference type="OMA" id="CCGGAMQ"/>
<dbReference type="GO" id="GO:0005634">
    <property type="term" value="C:nucleus"/>
    <property type="evidence" value="ECO:0007669"/>
    <property type="project" value="UniProtKB-SubCell"/>
</dbReference>
<feature type="compositionally biased region" description="Basic and acidic residues" evidence="4">
    <location>
        <begin position="329"/>
        <end position="341"/>
    </location>
</feature>
<feature type="region of interest" description="Disordered" evidence="4">
    <location>
        <begin position="131"/>
        <end position="300"/>
    </location>
</feature>
<feature type="compositionally biased region" description="Polar residues" evidence="4">
    <location>
        <begin position="492"/>
        <end position="501"/>
    </location>
</feature>
<gene>
    <name evidence="6" type="ORF">CLAFUR5_03329</name>
</gene>
<feature type="compositionally biased region" description="Basic and acidic residues" evidence="4">
    <location>
        <begin position="45"/>
        <end position="65"/>
    </location>
</feature>
<dbReference type="GeneID" id="71983207"/>
<reference evidence="6" key="2">
    <citation type="journal article" date="2022" name="Microb. Genom.">
        <title>A chromosome-scale genome assembly of the tomato pathogen Cladosporium fulvum reveals a compartmentalized genome architecture and the presence of a dispensable chromosome.</title>
        <authorList>
            <person name="Zaccaron A.Z."/>
            <person name="Chen L.H."/>
            <person name="Samaras A."/>
            <person name="Stergiopoulos I."/>
        </authorList>
    </citation>
    <scope>NUCLEOTIDE SEQUENCE</scope>
    <source>
        <strain evidence="6">Race5_Kim</strain>
    </source>
</reference>
<feature type="region of interest" description="Disordered" evidence="4">
    <location>
        <begin position="323"/>
        <end position="369"/>
    </location>
</feature>
<evidence type="ECO:0000259" key="5">
    <source>
        <dbReference type="Pfam" id="PF08573"/>
    </source>
</evidence>
<feature type="domain" description="DNA endonuclease activator Ctp1 C-terminal" evidence="5">
    <location>
        <begin position="570"/>
        <end position="679"/>
    </location>
</feature>
<feature type="region of interest" description="Disordered" evidence="4">
    <location>
        <begin position="45"/>
        <end position="85"/>
    </location>
</feature>
<dbReference type="OrthoDB" id="5801062at2759"/>
<feature type="compositionally biased region" description="Low complexity" evidence="4">
    <location>
        <begin position="215"/>
        <end position="235"/>
    </location>
</feature>
<name>A0A9Q8P573_PASFU</name>
<dbReference type="InterPro" id="IPR013882">
    <property type="entry name" value="Ctp1_C"/>
</dbReference>
<keyword evidence="7" id="KW-1185">Reference proteome</keyword>
<comment type="subcellular location">
    <subcellularLocation>
        <location evidence="1">Nucleus</location>
    </subcellularLocation>
</comment>
<dbReference type="GO" id="GO:0006281">
    <property type="term" value="P:DNA repair"/>
    <property type="evidence" value="ECO:0007669"/>
    <property type="project" value="InterPro"/>
</dbReference>